<reference evidence="3 4" key="1">
    <citation type="submission" date="2020-05" db="EMBL/GenBank/DDBJ databases">
        <title>MicrobeNet Type strains.</title>
        <authorList>
            <person name="Nicholson A.C."/>
        </authorList>
    </citation>
    <scope>NUCLEOTIDE SEQUENCE [LARGE SCALE GENOMIC DNA]</scope>
    <source>
        <strain evidence="3 4">JCM 14547</strain>
    </source>
</reference>
<dbReference type="Gene3D" id="1.10.260.40">
    <property type="entry name" value="lambda repressor-like DNA-binding domains"/>
    <property type="match status" value="1"/>
</dbReference>
<name>A0A849BG63_9ACTN</name>
<feature type="compositionally biased region" description="Basic residues" evidence="1">
    <location>
        <begin position="97"/>
        <end position="107"/>
    </location>
</feature>
<feature type="domain" description="HTH cro/C1-type" evidence="2">
    <location>
        <begin position="21"/>
        <end position="74"/>
    </location>
</feature>
<dbReference type="PROSITE" id="PS50943">
    <property type="entry name" value="HTH_CROC1"/>
    <property type="match status" value="1"/>
</dbReference>
<dbReference type="Pfam" id="PF13560">
    <property type="entry name" value="HTH_31"/>
    <property type="match status" value="1"/>
</dbReference>
<keyword evidence="4" id="KW-1185">Reference proteome</keyword>
<dbReference type="InterPro" id="IPR010982">
    <property type="entry name" value="Lambda_DNA-bd_dom_sf"/>
</dbReference>
<dbReference type="RefSeq" id="WP_171201417.1">
    <property type="nucleotide sequence ID" value="NZ_BAAANP010000002.1"/>
</dbReference>
<feature type="region of interest" description="Disordered" evidence="1">
    <location>
        <begin position="87"/>
        <end position="107"/>
    </location>
</feature>
<dbReference type="SMART" id="SM00530">
    <property type="entry name" value="HTH_XRE"/>
    <property type="match status" value="1"/>
</dbReference>
<dbReference type="InterPro" id="IPR001387">
    <property type="entry name" value="Cro/C1-type_HTH"/>
</dbReference>
<accession>A0A849BG63</accession>
<protein>
    <submittedName>
        <fullName evidence="3">Helix-turn-helix transcriptional regulator</fullName>
    </submittedName>
</protein>
<evidence type="ECO:0000256" key="1">
    <source>
        <dbReference type="SAM" id="MobiDB-lite"/>
    </source>
</evidence>
<dbReference type="EMBL" id="JABEMA010000002">
    <property type="protein sequence ID" value="NNH21551.1"/>
    <property type="molecule type" value="Genomic_DNA"/>
</dbReference>
<proteinExistence type="predicted"/>
<evidence type="ECO:0000313" key="4">
    <source>
        <dbReference type="Proteomes" id="UP000555552"/>
    </source>
</evidence>
<evidence type="ECO:0000259" key="2">
    <source>
        <dbReference type="PROSITE" id="PS50943"/>
    </source>
</evidence>
<sequence>MTVKTTPARVRRAGQDIGAQLAAWRKLQDLTAQQVAERAGISRDTVRRLEHGEVGVSLETVLGVARALGALDRLVEALDPWQTDLGRARAGQSLPQRVRRGRPTASG</sequence>
<evidence type="ECO:0000313" key="3">
    <source>
        <dbReference type="EMBL" id="NNH21551.1"/>
    </source>
</evidence>
<gene>
    <name evidence="3" type="ORF">HLB09_00320</name>
</gene>
<dbReference type="GO" id="GO:0003677">
    <property type="term" value="F:DNA binding"/>
    <property type="evidence" value="ECO:0007669"/>
    <property type="project" value="InterPro"/>
</dbReference>
<organism evidence="3 4">
    <name type="scientific">Pseudokineococcus marinus</name>
    <dbReference type="NCBI Taxonomy" id="351215"/>
    <lineage>
        <taxon>Bacteria</taxon>
        <taxon>Bacillati</taxon>
        <taxon>Actinomycetota</taxon>
        <taxon>Actinomycetes</taxon>
        <taxon>Kineosporiales</taxon>
        <taxon>Kineosporiaceae</taxon>
        <taxon>Pseudokineococcus</taxon>
    </lineage>
</organism>
<dbReference type="CDD" id="cd00093">
    <property type="entry name" value="HTH_XRE"/>
    <property type="match status" value="1"/>
</dbReference>
<dbReference type="Proteomes" id="UP000555552">
    <property type="component" value="Unassembled WGS sequence"/>
</dbReference>
<dbReference type="SUPFAM" id="SSF47413">
    <property type="entry name" value="lambda repressor-like DNA-binding domains"/>
    <property type="match status" value="1"/>
</dbReference>
<comment type="caution">
    <text evidence="3">The sequence shown here is derived from an EMBL/GenBank/DDBJ whole genome shotgun (WGS) entry which is preliminary data.</text>
</comment>
<dbReference type="AlphaFoldDB" id="A0A849BG63"/>